<protein>
    <submittedName>
        <fullName evidence="1">Sphingomyelin phosphodiesterase</fullName>
    </submittedName>
</protein>
<proteinExistence type="predicted"/>
<organism evidence="1 2">
    <name type="scientific">Portunus trituberculatus</name>
    <name type="common">Swimming crab</name>
    <name type="synonym">Neptunus trituberculatus</name>
    <dbReference type="NCBI Taxonomy" id="210409"/>
    <lineage>
        <taxon>Eukaryota</taxon>
        <taxon>Metazoa</taxon>
        <taxon>Ecdysozoa</taxon>
        <taxon>Arthropoda</taxon>
        <taxon>Crustacea</taxon>
        <taxon>Multicrustacea</taxon>
        <taxon>Malacostraca</taxon>
        <taxon>Eumalacostraca</taxon>
        <taxon>Eucarida</taxon>
        <taxon>Decapoda</taxon>
        <taxon>Pleocyemata</taxon>
        <taxon>Brachyura</taxon>
        <taxon>Eubrachyura</taxon>
        <taxon>Portunoidea</taxon>
        <taxon>Portunidae</taxon>
        <taxon>Portuninae</taxon>
        <taxon>Portunus</taxon>
    </lineage>
</organism>
<sequence length="78" mass="8883">MIFVVPAAYGDGWSMSWLYDSVADLWAEWLPESALVDVRRGGFYQYSPVPGLREGQLAEGNRKWKQRPIGLPFPLKVI</sequence>
<dbReference type="EMBL" id="VSRR010003960">
    <property type="protein sequence ID" value="MPC38044.1"/>
    <property type="molecule type" value="Genomic_DNA"/>
</dbReference>
<keyword evidence="2" id="KW-1185">Reference proteome</keyword>
<name>A0A5B7F0C8_PORTR</name>
<dbReference type="Proteomes" id="UP000324222">
    <property type="component" value="Unassembled WGS sequence"/>
</dbReference>
<evidence type="ECO:0000313" key="2">
    <source>
        <dbReference type="Proteomes" id="UP000324222"/>
    </source>
</evidence>
<dbReference type="AlphaFoldDB" id="A0A5B7F0C8"/>
<dbReference type="OrthoDB" id="282973at2759"/>
<accession>A0A5B7F0C8</accession>
<evidence type="ECO:0000313" key="1">
    <source>
        <dbReference type="EMBL" id="MPC38044.1"/>
    </source>
</evidence>
<comment type="caution">
    <text evidence="1">The sequence shown here is derived from an EMBL/GenBank/DDBJ whole genome shotgun (WGS) entry which is preliminary data.</text>
</comment>
<gene>
    <name evidence="1" type="primary">SMPD1_2</name>
    <name evidence="1" type="ORF">E2C01_031545</name>
</gene>
<reference evidence="1 2" key="1">
    <citation type="submission" date="2019-05" db="EMBL/GenBank/DDBJ databases">
        <title>Another draft genome of Portunus trituberculatus and its Hox gene families provides insights of decapod evolution.</title>
        <authorList>
            <person name="Jeong J.-H."/>
            <person name="Song I."/>
            <person name="Kim S."/>
            <person name="Choi T."/>
            <person name="Kim D."/>
            <person name="Ryu S."/>
            <person name="Kim W."/>
        </authorList>
    </citation>
    <scope>NUCLEOTIDE SEQUENCE [LARGE SCALE GENOMIC DNA]</scope>
    <source>
        <tissue evidence="1">Muscle</tissue>
    </source>
</reference>